<proteinExistence type="predicted"/>
<protein>
    <recommendedName>
        <fullName evidence="4">Transmembrane protein</fullName>
    </recommendedName>
</protein>
<evidence type="ECO:0000313" key="2">
    <source>
        <dbReference type="EMBL" id="TYI03571.1"/>
    </source>
</evidence>
<keyword evidence="1" id="KW-0812">Transmembrane</keyword>
<name>A0A5D2NHG4_GOSTO</name>
<reference evidence="2 3" key="1">
    <citation type="submission" date="2019-07" db="EMBL/GenBank/DDBJ databases">
        <title>WGS assembly of Gossypium tomentosum.</title>
        <authorList>
            <person name="Chen Z.J."/>
            <person name="Sreedasyam A."/>
            <person name="Ando A."/>
            <person name="Song Q."/>
            <person name="De L."/>
            <person name="Hulse-Kemp A."/>
            <person name="Ding M."/>
            <person name="Ye W."/>
            <person name="Kirkbride R."/>
            <person name="Jenkins J."/>
            <person name="Plott C."/>
            <person name="Lovell J."/>
            <person name="Lin Y.-M."/>
            <person name="Vaughn R."/>
            <person name="Liu B."/>
            <person name="Li W."/>
            <person name="Simpson S."/>
            <person name="Scheffler B."/>
            <person name="Saski C."/>
            <person name="Grover C."/>
            <person name="Hu G."/>
            <person name="Conover J."/>
            <person name="Carlson J."/>
            <person name="Shu S."/>
            <person name="Boston L."/>
            <person name="Williams M."/>
            <person name="Peterson D."/>
            <person name="Mcgee K."/>
            <person name="Jones D."/>
            <person name="Wendel J."/>
            <person name="Stelly D."/>
            <person name="Grimwood J."/>
            <person name="Schmutz J."/>
        </authorList>
    </citation>
    <scope>NUCLEOTIDE SEQUENCE [LARGE SCALE GENOMIC DNA]</scope>
    <source>
        <strain evidence="2">7179.01</strain>
    </source>
</reference>
<dbReference type="AlphaFoldDB" id="A0A5D2NHG4"/>
<accession>A0A5D2NHG4</accession>
<keyword evidence="1" id="KW-1133">Transmembrane helix</keyword>
<evidence type="ECO:0000313" key="3">
    <source>
        <dbReference type="Proteomes" id="UP000322667"/>
    </source>
</evidence>
<feature type="transmembrane region" description="Helical" evidence="1">
    <location>
        <begin position="91"/>
        <end position="112"/>
    </location>
</feature>
<keyword evidence="1" id="KW-0472">Membrane</keyword>
<organism evidence="2 3">
    <name type="scientific">Gossypium tomentosum</name>
    <name type="common">Hawaiian cotton</name>
    <name type="synonym">Gossypium sandvicense</name>
    <dbReference type="NCBI Taxonomy" id="34277"/>
    <lineage>
        <taxon>Eukaryota</taxon>
        <taxon>Viridiplantae</taxon>
        <taxon>Streptophyta</taxon>
        <taxon>Embryophyta</taxon>
        <taxon>Tracheophyta</taxon>
        <taxon>Spermatophyta</taxon>
        <taxon>Magnoliopsida</taxon>
        <taxon>eudicotyledons</taxon>
        <taxon>Gunneridae</taxon>
        <taxon>Pentapetalae</taxon>
        <taxon>rosids</taxon>
        <taxon>malvids</taxon>
        <taxon>Malvales</taxon>
        <taxon>Malvaceae</taxon>
        <taxon>Malvoideae</taxon>
        <taxon>Gossypium</taxon>
    </lineage>
</organism>
<evidence type="ECO:0000256" key="1">
    <source>
        <dbReference type="SAM" id="Phobius"/>
    </source>
</evidence>
<sequence>MAQLIYKNVVNLKIIANILTKIYSPKINLLGLIPATAEPPFHLVVDNAQAATRFHQRRLRSRKSGTAVRRSEETAHGNPTPWHCSGVFQKFLVFSVVDFLWVQLGLGFRVWVYSIGFKKCIWAAFNLIYYLGLMVCKKLRLYLFIFN</sequence>
<dbReference type="EMBL" id="CM017620">
    <property type="protein sequence ID" value="TYI03571.1"/>
    <property type="molecule type" value="Genomic_DNA"/>
</dbReference>
<gene>
    <name evidence="2" type="ORF">ES332_A11G348400v1</name>
</gene>
<keyword evidence="3" id="KW-1185">Reference proteome</keyword>
<feature type="transmembrane region" description="Helical" evidence="1">
    <location>
        <begin position="124"/>
        <end position="145"/>
    </location>
</feature>
<evidence type="ECO:0008006" key="4">
    <source>
        <dbReference type="Google" id="ProtNLM"/>
    </source>
</evidence>
<dbReference type="Proteomes" id="UP000322667">
    <property type="component" value="Chromosome A11"/>
</dbReference>